<dbReference type="SUPFAM" id="SSF56059">
    <property type="entry name" value="Glutathione synthetase ATP-binding domain-like"/>
    <property type="match status" value="1"/>
</dbReference>
<keyword evidence="1" id="KW-0547">Nucleotide-binding</keyword>
<comment type="caution">
    <text evidence="3">The sequence shown here is derived from an EMBL/GenBank/DDBJ whole genome shotgun (WGS) entry which is preliminary data.</text>
</comment>
<dbReference type="InterPro" id="IPR013815">
    <property type="entry name" value="ATP_grasp_subdomain_1"/>
</dbReference>
<dbReference type="Gene3D" id="3.30.1490.20">
    <property type="entry name" value="ATP-grasp fold, A domain"/>
    <property type="match status" value="1"/>
</dbReference>
<dbReference type="InterPro" id="IPR011761">
    <property type="entry name" value="ATP-grasp"/>
</dbReference>
<evidence type="ECO:0000313" key="4">
    <source>
        <dbReference type="Proteomes" id="UP000545876"/>
    </source>
</evidence>
<sequence length="329" mass="37356">MTEGEKNFLKEAGNIHLSYYIEAAYKLGIEYHVLVPGLMAEFKIKNKHWYIINTVTPLVPTPSTTICKRKNLTHMVLEKNGIPVPKQEILACEIDAIKFFHNYKNIVIKPSQQLGGKGVSLLPQSEEQVLNAYKNAFNLSHNPDDSKKVIGEEFVQGDNYRFLVLGEKVIGVVRRKAAHIVGNGENSIRKLIELKNEERKKNIMLPIVIDNELVLKLQRNNMNLESIPQKDEEVILRYNCNLTTGGTTEECQSEVNDFYNQLAIRAIKALDTEFGGVDIIAENISKPSKCAINEVNYNPGLRLHYKVDKGQKTEVAVPIMEYIRDKYLS</sequence>
<dbReference type="PANTHER" id="PTHR21621">
    <property type="entry name" value="RIBOSOMAL PROTEIN S6 MODIFICATION PROTEIN"/>
    <property type="match status" value="1"/>
</dbReference>
<dbReference type="Gene3D" id="3.30.470.20">
    <property type="entry name" value="ATP-grasp fold, B domain"/>
    <property type="match status" value="1"/>
</dbReference>
<reference evidence="3 4" key="1">
    <citation type="journal article" date="2020" name="Biotechnol. Biofuels">
        <title>New insights from the biogas microbiome by comprehensive genome-resolved metagenomics of nearly 1600 species originating from multiple anaerobic digesters.</title>
        <authorList>
            <person name="Campanaro S."/>
            <person name="Treu L."/>
            <person name="Rodriguez-R L.M."/>
            <person name="Kovalovszki A."/>
            <person name="Ziels R.M."/>
            <person name="Maus I."/>
            <person name="Zhu X."/>
            <person name="Kougias P.G."/>
            <person name="Basile A."/>
            <person name="Luo G."/>
            <person name="Schluter A."/>
            <person name="Konstantinidis K.T."/>
            <person name="Angelidaki I."/>
        </authorList>
    </citation>
    <scope>NUCLEOTIDE SEQUENCE [LARGE SCALE GENOMIC DNA]</scope>
    <source>
        <strain evidence="3">AS06rmzACSIP_65</strain>
    </source>
</reference>
<dbReference type="InterPro" id="IPR013651">
    <property type="entry name" value="ATP-grasp_RimK-type"/>
</dbReference>
<dbReference type="PROSITE" id="PS50975">
    <property type="entry name" value="ATP_GRASP"/>
    <property type="match status" value="1"/>
</dbReference>
<protein>
    <recommendedName>
        <fullName evidence="2">ATP-grasp domain-containing protein</fullName>
    </recommendedName>
</protein>
<organism evidence="3 4">
    <name type="scientific">Candidatus Dojkabacteria bacterium</name>
    <dbReference type="NCBI Taxonomy" id="2099670"/>
    <lineage>
        <taxon>Bacteria</taxon>
        <taxon>Candidatus Dojkabacteria</taxon>
    </lineage>
</organism>
<dbReference type="GO" id="GO:0005524">
    <property type="term" value="F:ATP binding"/>
    <property type="evidence" value="ECO:0007669"/>
    <property type="project" value="UniProtKB-UniRule"/>
</dbReference>
<evidence type="ECO:0000313" key="3">
    <source>
        <dbReference type="EMBL" id="NLD25052.1"/>
    </source>
</evidence>
<evidence type="ECO:0000256" key="1">
    <source>
        <dbReference type="PROSITE-ProRule" id="PRU00409"/>
    </source>
</evidence>
<dbReference type="GO" id="GO:0018169">
    <property type="term" value="F:ribosomal S6-glutamic acid ligase activity"/>
    <property type="evidence" value="ECO:0007669"/>
    <property type="project" value="TreeGrafter"/>
</dbReference>
<feature type="domain" description="ATP-grasp" evidence="2">
    <location>
        <begin position="74"/>
        <end position="324"/>
    </location>
</feature>
<dbReference type="PANTHER" id="PTHR21621:SF0">
    <property type="entry name" value="BETA-CITRYLGLUTAMATE SYNTHASE B-RELATED"/>
    <property type="match status" value="1"/>
</dbReference>
<dbReference type="EMBL" id="JAAZBX010000001">
    <property type="protein sequence ID" value="NLD25052.1"/>
    <property type="molecule type" value="Genomic_DNA"/>
</dbReference>
<accession>A0A847CZM3</accession>
<keyword evidence="1" id="KW-0067">ATP-binding</keyword>
<dbReference type="GO" id="GO:0009432">
    <property type="term" value="P:SOS response"/>
    <property type="evidence" value="ECO:0007669"/>
    <property type="project" value="TreeGrafter"/>
</dbReference>
<evidence type="ECO:0000259" key="2">
    <source>
        <dbReference type="PROSITE" id="PS50975"/>
    </source>
</evidence>
<dbReference type="GO" id="GO:0005737">
    <property type="term" value="C:cytoplasm"/>
    <property type="evidence" value="ECO:0007669"/>
    <property type="project" value="TreeGrafter"/>
</dbReference>
<proteinExistence type="predicted"/>
<dbReference type="AlphaFoldDB" id="A0A847CZM3"/>
<dbReference type="GO" id="GO:0046872">
    <property type="term" value="F:metal ion binding"/>
    <property type="evidence" value="ECO:0007669"/>
    <property type="project" value="InterPro"/>
</dbReference>
<name>A0A847CZM3_9BACT</name>
<dbReference type="Proteomes" id="UP000545876">
    <property type="component" value="Unassembled WGS sequence"/>
</dbReference>
<gene>
    <name evidence="3" type="ORF">GX656_00195</name>
</gene>
<dbReference type="Pfam" id="PF08443">
    <property type="entry name" value="RimK"/>
    <property type="match status" value="2"/>
</dbReference>